<gene>
    <name evidence="2" type="ORF">BN1708_014732</name>
</gene>
<organism evidence="2 3">
    <name type="scientific">Verticillium longisporum</name>
    <name type="common">Verticillium dahliae var. longisporum</name>
    <dbReference type="NCBI Taxonomy" id="100787"/>
    <lineage>
        <taxon>Eukaryota</taxon>
        <taxon>Fungi</taxon>
        <taxon>Dikarya</taxon>
        <taxon>Ascomycota</taxon>
        <taxon>Pezizomycotina</taxon>
        <taxon>Sordariomycetes</taxon>
        <taxon>Hypocreomycetidae</taxon>
        <taxon>Glomerellales</taxon>
        <taxon>Plectosphaerellaceae</taxon>
        <taxon>Verticillium</taxon>
    </lineage>
</organism>
<dbReference type="Proteomes" id="UP000044602">
    <property type="component" value="Unassembled WGS sequence"/>
</dbReference>
<feature type="compositionally biased region" description="Basic and acidic residues" evidence="1">
    <location>
        <begin position="216"/>
        <end position="230"/>
    </location>
</feature>
<protein>
    <recommendedName>
        <fullName evidence="4">3'-5' exonuclease domain-containing protein</fullName>
    </recommendedName>
</protein>
<evidence type="ECO:0000313" key="3">
    <source>
        <dbReference type="Proteomes" id="UP000044602"/>
    </source>
</evidence>
<proteinExistence type="predicted"/>
<sequence>MKVPLPSNLKIAKQVASHPAAKSFATEVHKKMPAGTPSESAKAQADASAGGPSFESIGIRNTDIVQKSGVSLDSHQKVLVGSVLDLFTGNPTLKHLSLWSRDATFQDPITKAEGYDQFAPQWYGLPVLFHPIVLKSHTVVSAGNPIEIKLSNSYTVKGIKSEQTMDSVVHIDVGPDGKITRVDDRWNDNIPEGAVAQTLRKLNAVSVPKFVTVPKTQEEDARLKSERESQQSEMTSSVRDLHISPRLVNTKEGMGSFMTSIPSTSTLYLSLAGHDLGQHGELALVIVLVYPQMHIALLDVPVLDGAVFTTPGRDGSTLQSVLEGGRNTKCFWDIRLNAEALWTFCGVGLDNVMDIQLLENVTRSGDRNYVQDLDWCVQRDLDVDPDELRLGLRARDVVTHTDSSAAPFTERPMSPETVLDCVNRVFHLPALHALYDETAEPNWPAWVRWESLSRALRVRNAGYDPRSSENMVSPWSDIGDGGSWTFGDHVDATQYHWRTEAGEDTAASLTATGDKSFDVEECRQSGCQKIEAGSGQQCF</sequence>
<dbReference type="Gene3D" id="3.10.450.50">
    <property type="match status" value="1"/>
</dbReference>
<dbReference type="PANTHER" id="PTHR43040">
    <property type="entry name" value="RIBONUCLEASE D"/>
    <property type="match status" value="1"/>
</dbReference>
<reference evidence="2 3" key="1">
    <citation type="submission" date="2015-05" db="EMBL/GenBank/DDBJ databases">
        <authorList>
            <person name="Wang D.B."/>
            <person name="Wang M."/>
        </authorList>
    </citation>
    <scope>NUCLEOTIDE SEQUENCE [LARGE SCALE GENOMIC DNA]</scope>
    <source>
        <strain evidence="2">VL1</strain>
    </source>
</reference>
<feature type="region of interest" description="Disordered" evidence="1">
    <location>
        <begin position="216"/>
        <end position="239"/>
    </location>
</feature>
<dbReference type="InterPro" id="IPR032710">
    <property type="entry name" value="NTF2-like_dom_sf"/>
</dbReference>
<accession>A0A0G4LYQ5</accession>
<dbReference type="SUPFAM" id="SSF54427">
    <property type="entry name" value="NTF2-like"/>
    <property type="match status" value="1"/>
</dbReference>
<dbReference type="EMBL" id="CVQH01020341">
    <property type="protein sequence ID" value="CRK27228.1"/>
    <property type="molecule type" value="Genomic_DNA"/>
</dbReference>
<evidence type="ECO:0000256" key="1">
    <source>
        <dbReference type="SAM" id="MobiDB-lite"/>
    </source>
</evidence>
<dbReference type="AlphaFoldDB" id="A0A0G4LYQ5"/>
<dbReference type="InterPro" id="IPR012337">
    <property type="entry name" value="RNaseH-like_sf"/>
</dbReference>
<dbReference type="PANTHER" id="PTHR43040:SF1">
    <property type="entry name" value="RIBONUCLEASE D"/>
    <property type="match status" value="1"/>
</dbReference>
<dbReference type="InterPro" id="IPR036397">
    <property type="entry name" value="RNaseH_sf"/>
</dbReference>
<name>A0A0G4LYQ5_VERLO</name>
<dbReference type="STRING" id="100787.A0A0G4LYQ5"/>
<evidence type="ECO:0008006" key="4">
    <source>
        <dbReference type="Google" id="ProtNLM"/>
    </source>
</evidence>
<dbReference type="Gene3D" id="3.30.420.10">
    <property type="entry name" value="Ribonuclease H-like superfamily/Ribonuclease H"/>
    <property type="match status" value="1"/>
</dbReference>
<dbReference type="SUPFAM" id="SSF53098">
    <property type="entry name" value="Ribonuclease H-like"/>
    <property type="match status" value="1"/>
</dbReference>
<keyword evidence="3" id="KW-1185">Reference proteome</keyword>
<evidence type="ECO:0000313" key="2">
    <source>
        <dbReference type="EMBL" id="CRK27228.1"/>
    </source>
</evidence>
<dbReference type="GO" id="GO:0003676">
    <property type="term" value="F:nucleic acid binding"/>
    <property type="evidence" value="ECO:0007669"/>
    <property type="project" value="InterPro"/>
</dbReference>